<dbReference type="SUPFAM" id="SSF69255">
    <property type="entry name" value="gp5 N-terminal domain-like"/>
    <property type="match status" value="1"/>
</dbReference>
<proteinExistence type="predicted"/>
<dbReference type="NCBIfam" id="TIGR01646">
    <property type="entry name" value="vgr_GE"/>
    <property type="match status" value="1"/>
</dbReference>
<name>A0A917MW90_9BACT</name>
<dbReference type="EMBL" id="BMIB01000003">
    <property type="protein sequence ID" value="GGH69139.1"/>
    <property type="molecule type" value="Genomic_DNA"/>
</dbReference>
<dbReference type="Gene3D" id="2.40.50.230">
    <property type="entry name" value="Gp5 N-terminal domain"/>
    <property type="match status" value="1"/>
</dbReference>
<dbReference type="RefSeq" id="WP_188952900.1">
    <property type="nucleotide sequence ID" value="NZ_BMIB01000003.1"/>
</dbReference>
<reference evidence="2" key="2">
    <citation type="submission" date="2020-09" db="EMBL/GenBank/DDBJ databases">
        <authorList>
            <person name="Sun Q."/>
            <person name="Zhou Y."/>
        </authorList>
    </citation>
    <scope>NUCLEOTIDE SEQUENCE</scope>
    <source>
        <strain evidence="2">CGMCC 1.15290</strain>
    </source>
</reference>
<accession>A0A917MW90</accession>
<dbReference type="SUPFAM" id="SSF69349">
    <property type="entry name" value="Phage fibre proteins"/>
    <property type="match status" value="1"/>
</dbReference>
<gene>
    <name evidence="2" type="ORF">GCM10011379_26160</name>
</gene>
<dbReference type="AlphaFoldDB" id="A0A917MW90"/>
<comment type="caution">
    <text evidence="2">The sequence shown here is derived from an EMBL/GenBank/DDBJ whole genome shotgun (WGS) entry which is preliminary data.</text>
</comment>
<reference evidence="2" key="1">
    <citation type="journal article" date="2014" name="Int. J. Syst. Evol. Microbiol.">
        <title>Complete genome sequence of Corynebacterium casei LMG S-19264T (=DSM 44701T), isolated from a smear-ripened cheese.</title>
        <authorList>
            <consortium name="US DOE Joint Genome Institute (JGI-PGF)"/>
            <person name="Walter F."/>
            <person name="Albersmeier A."/>
            <person name="Kalinowski J."/>
            <person name="Ruckert C."/>
        </authorList>
    </citation>
    <scope>NUCLEOTIDE SEQUENCE</scope>
    <source>
        <strain evidence="2">CGMCC 1.15290</strain>
    </source>
</reference>
<dbReference type="InterPro" id="IPR006533">
    <property type="entry name" value="T6SS_Vgr_RhsGE"/>
</dbReference>
<organism evidence="2 3">
    <name type="scientific">Filimonas zeae</name>
    <dbReference type="NCBI Taxonomy" id="1737353"/>
    <lineage>
        <taxon>Bacteria</taxon>
        <taxon>Pseudomonadati</taxon>
        <taxon>Bacteroidota</taxon>
        <taxon>Chitinophagia</taxon>
        <taxon>Chitinophagales</taxon>
        <taxon>Chitinophagaceae</taxon>
        <taxon>Filimonas</taxon>
    </lineage>
</organism>
<dbReference type="SUPFAM" id="SSF69279">
    <property type="entry name" value="Phage tail proteins"/>
    <property type="match status" value="1"/>
</dbReference>
<dbReference type="Pfam" id="PF04717">
    <property type="entry name" value="Phage_base_V"/>
    <property type="match status" value="1"/>
</dbReference>
<evidence type="ECO:0000313" key="2">
    <source>
        <dbReference type="EMBL" id="GGH69139.1"/>
    </source>
</evidence>
<dbReference type="InterPro" id="IPR037026">
    <property type="entry name" value="Vgr_OB-fold_dom_sf"/>
</dbReference>
<dbReference type="Proteomes" id="UP000627292">
    <property type="component" value="Unassembled WGS sequence"/>
</dbReference>
<protein>
    <submittedName>
        <fullName evidence="2">Type IV secretion protein Rhs</fullName>
    </submittedName>
</protein>
<evidence type="ECO:0000259" key="1">
    <source>
        <dbReference type="Pfam" id="PF04717"/>
    </source>
</evidence>
<dbReference type="InterPro" id="IPR006531">
    <property type="entry name" value="Gp5/Vgr_OB"/>
</dbReference>
<keyword evidence="3" id="KW-1185">Reference proteome</keyword>
<feature type="domain" description="Gp5/Type VI secretion system Vgr protein OB-fold" evidence="1">
    <location>
        <begin position="379"/>
        <end position="453"/>
    </location>
</feature>
<sequence length="599" mass="62807">MPSYAGQNVDVPSLRYTITVNGKAIDDSLEISFIKVAHEVNKISYAEVILSGPAAADGSSISFSDSDTFTPGNAIVISAAYGDDQQTALFTGVIVKHGLDMNPDSTINLKLLCKHAAVSMTFGRKEQLFGQQTDSDIITAICGTYGLSVTVTSTSFKNEMFFQKLATDWDVVLSRAEFNGMLIFLDGDSPVIKAPDFSGSPVLAVAPGGGLLNFQSELNAEKQAPTIQASAWDVKNLALQNANAKEPTLGSQGSVTAKTLSGKLSQTQLMLTAGTPMATAELQAWADNYLFRMRMAALKGTVSFIGSALVKTGTVIQLEGMGTKFNGNAYVTSVTHELEDGVWKTTAGFGLDSKPVSQQPDYSYVSATGQVPSIQGLQVGTVKQLASDPQSLYRILVTLPSNAATVGAVWARYANFYGTAGAGLGFLPEVGDEVIVGFIEGDPRYPVILGSLYGSAKASPNQASDEKNNLKMLSTRSQLMMQFDDDKKVITISTPGGNSITISDDGKSIAIADQNSNSIKMSSSGVEISSNSDVSITAKGGITLTANTSVSITAKQDVEANGLNVTCSAKMGFTAKGTASAEVSASGQTTIKGAMVMIN</sequence>
<evidence type="ECO:0000313" key="3">
    <source>
        <dbReference type="Proteomes" id="UP000627292"/>
    </source>
</evidence>